<keyword evidence="7" id="KW-0807">Transducer</keyword>
<dbReference type="AlphaFoldDB" id="A0A3M7P865"/>
<proteinExistence type="predicted"/>
<dbReference type="InterPro" id="IPR017452">
    <property type="entry name" value="GPCR_Rhodpsn_7TM"/>
</dbReference>
<sequence>MTSRLITYQIEKMFMLVLVPIGILTNILSVFIFTKKKFNKTNMGFYGIGIGCANILQLIYYMFVQNSEILFNYNMSLASNDMCRTIVYFRRLIRQIAPIIETVMTLDRFMNVYFPRKFKFIIKKNYILTIILTIVGLFGMFDLLNLSYNLQPRSFYSKDYILTNITICTSSKKVRQYTDIGATILRTYVPLFTMFSLNLLIIKQLTRSRIKAHGTNMKREFDFTKSVLGMNGIFLKITTL</sequence>
<feature type="transmembrane region" description="Helical" evidence="8">
    <location>
        <begin position="126"/>
        <end position="148"/>
    </location>
</feature>
<gene>
    <name evidence="10" type="ORF">BpHYR1_020441</name>
</gene>
<dbReference type="GO" id="GO:0016020">
    <property type="term" value="C:membrane"/>
    <property type="evidence" value="ECO:0007669"/>
    <property type="project" value="UniProtKB-SubCell"/>
</dbReference>
<protein>
    <recommendedName>
        <fullName evidence="9">G-protein coupled receptors family 1 profile domain-containing protein</fullName>
    </recommendedName>
</protein>
<dbReference type="PANTHER" id="PTHR24243">
    <property type="entry name" value="G-PROTEIN COUPLED RECEPTOR"/>
    <property type="match status" value="1"/>
</dbReference>
<dbReference type="Pfam" id="PF10328">
    <property type="entry name" value="7TM_GPCR_Srx"/>
    <property type="match status" value="1"/>
</dbReference>
<name>A0A3M7P865_BRAPC</name>
<evidence type="ECO:0000259" key="9">
    <source>
        <dbReference type="PROSITE" id="PS50262"/>
    </source>
</evidence>
<dbReference type="InterPro" id="IPR019430">
    <property type="entry name" value="7TM_GPCR_serpentine_rcpt_Srx"/>
</dbReference>
<feature type="domain" description="G-protein coupled receptors family 1 profile" evidence="9">
    <location>
        <begin position="25"/>
        <end position="240"/>
    </location>
</feature>
<keyword evidence="6" id="KW-0675">Receptor</keyword>
<keyword evidence="4" id="KW-0297">G-protein coupled receptor</keyword>
<organism evidence="10 11">
    <name type="scientific">Brachionus plicatilis</name>
    <name type="common">Marine rotifer</name>
    <name type="synonym">Brachionus muelleri</name>
    <dbReference type="NCBI Taxonomy" id="10195"/>
    <lineage>
        <taxon>Eukaryota</taxon>
        <taxon>Metazoa</taxon>
        <taxon>Spiralia</taxon>
        <taxon>Gnathifera</taxon>
        <taxon>Rotifera</taxon>
        <taxon>Eurotatoria</taxon>
        <taxon>Monogononta</taxon>
        <taxon>Pseudotrocha</taxon>
        <taxon>Ploima</taxon>
        <taxon>Brachionidae</taxon>
        <taxon>Brachionus</taxon>
    </lineage>
</organism>
<evidence type="ECO:0000256" key="7">
    <source>
        <dbReference type="ARBA" id="ARBA00023224"/>
    </source>
</evidence>
<evidence type="ECO:0000256" key="5">
    <source>
        <dbReference type="ARBA" id="ARBA00023136"/>
    </source>
</evidence>
<dbReference type="PANTHER" id="PTHR24243:SF208">
    <property type="entry name" value="PYROKININ-1 RECEPTOR"/>
    <property type="match status" value="1"/>
</dbReference>
<keyword evidence="3 8" id="KW-1133">Transmembrane helix</keyword>
<feature type="transmembrane region" description="Helical" evidence="8">
    <location>
        <begin position="180"/>
        <end position="201"/>
    </location>
</feature>
<feature type="transmembrane region" description="Helical" evidence="8">
    <location>
        <begin position="45"/>
        <end position="64"/>
    </location>
</feature>
<dbReference type="Proteomes" id="UP000276133">
    <property type="component" value="Unassembled WGS sequence"/>
</dbReference>
<comment type="subcellular location">
    <subcellularLocation>
        <location evidence="1">Membrane</location>
        <topology evidence="1">Multi-pass membrane protein</topology>
    </subcellularLocation>
</comment>
<keyword evidence="5 8" id="KW-0472">Membrane</keyword>
<dbReference type="GO" id="GO:0004930">
    <property type="term" value="F:G protein-coupled receptor activity"/>
    <property type="evidence" value="ECO:0007669"/>
    <property type="project" value="UniProtKB-KW"/>
</dbReference>
<evidence type="ECO:0000256" key="4">
    <source>
        <dbReference type="ARBA" id="ARBA00023040"/>
    </source>
</evidence>
<evidence type="ECO:0000256" key="6">
    <source>
        <dbReference type="ARBA" id="ARBA00023170"/>
    </source>
</evidence>
<keyword evidence="2 8" id="KW-0812">Transmembrane</keyword>
<dbReference type="SUPFAM" id="SSF81321">
    <property type="entry name" value="Family A G protein-coupled receptor-like"/>
    <property type="match status" value="1"/>
</dbReference>
<accession>A0A3M7P865</accession>
<evidence type="ECO:0000313" key="10">
    <source>
        <dbReference type="EMBL" id="RMZ95213.1"/>
    </source>
</evidence>
<reference evidence="10 11" key="1">
    <citation type="journal article" date="2018" name="Sci. Rep.">
        <title>Genomic signatures of local adaptation to the degree of environmental predictability in rotifers.</title>
        <authorList>
            <person name="Franch-Gras L."/>
            <person name="Hahn C."/>
            <person name="Garcia-Roger E.M."/>
            <person name="Carmona M.J."/>
            <person name="Serra M."/>
            <person name="Gomez A."/>
        </authorList>
    </citation>
    <scope>NUCLEOTIDE SEQUENCE [LARGE SCALE GENOMIC DNA]</scope>
    <source>
        <strain evidence="10">HYR1</strain>
    </source>
</reference>
<evidence type="ECO:0000256" key="1">
    <source>
        <dbReference type="ARBA" id="ARBA00004141"/>
    </source>
</evidence>
<comment type="caution">
    <text evidence="10">The sequence shown here is derived from an EMBL/GenBank/DDBJ whole genome shotgun (WGS) entry which is preliminary data.</text>
</comment>
<evidence type="ECO:0000256" key="8">
    <source>
        <dbReference type="SAM" id="Phobius"/>
    </source>
</evidence>
<dbReference type="PROSITE" id="PS50262">
    <property type="entry name" value="G_PROTEIN_RECEP_F1_2"/>
    <property type="match status" value="1"/>
</dbReference>
<feature type="transmembrane region" description="Helical" evidence="8">
    <location>
        <begin position="12"/>
        <end position="33"/>
    </location>
</feature>
<dbReference type="OrthoDB" id="10454402at2759"/>
<evidence type="ECO:0000256" key="2">
    <source>
        <dbReference type="ARBA" id="ARBA00022692"/>
    </source>
</evidence>
<evidence type="ECO:0000256" key="3">
    <source>
        <dbReference type="ARBA" id="ARBA00022989"/>
    </source>
</evidence>
<keyword evidence="11" id="KW-1185">Reference proteome</keyword>
<dbReference type="Gene3D" id="1.20.1070.10">
    <property type="entry name" value="Rhodopsin 7-helix transmembrane proteins"/>
    <property type="match status" value="1"/>
</dbReference>
<dbReference type="EMBL" id="REGN01012509">
    <property type="protein sequence ID" value="RMZ95213.1"/>
    <property type="molecule type" value="Genomic_DNA"/>
</dbReference>
<evidence type="ECO:0000313" key="11">
    <source>
        <dbReference type="Proteomes" id="UP000276133"/>
    </source>
</evidence>